<evidence type="ECO:0000313" key="2">
    <source>
        <dbReference type="Proteomes" id="UP000325313"/>
    </source>
</evidence>
<dbReference type="EMBL" id="VDEP01000439">
    <property type="protein sequence ID" value="KAA1082337.1"/>
    <property type="molecule type" value="Genomic_DNA"/>
</dbReference>
<accession>A0A5B0MZL2</accession>
<reference evidence="1 2" key="1">
    <citation type="submission" date="2019-05" db="EMBL/GenBank/DDBJ databases">
        <title>Emergence of the Ug99 lineage of the wheat stem rust pathogen through somatic hybridization.</title>
        <authorList>
            <person name="Li F."/>
            <person name="Upadhyaya N.M."/>
            <person name="Sperschneider J."/>
            <person name="Matny O."/>
            <person name="Nguyen-Phuc H."/>
            <person name="Mago R."/>
            <person name="Raley C."/>
            <person name="Miller M.E."/>
            <person name="Silverstein K.A.T."/>
            <person name="Henningsen E."/>
            <person name="Hirsch C.D."/>
            <person name="Visser B."/>
            <person name="Pretorius Z.A."/>
            <person name="Steffenson B.J."/>
            <person name="Schwessinger B."/>
            <person name="Dodds P.N."/>
            <person name="Figueroa M."/>
        </authorList>
    </citation>
    <scope>NUCLEOTIDE SEQUENCE [LARGE SCALE GENOMIC DNA]</scope>
    <source>
        <strain evidence="1 2">Ug99</strain>
    </source>
</reference>
<gene>
    <name evidence="1" type="ORF">PGTUg99_033784</name>
</gene>
<proteinExistence type="predicted"/>
<dbReference type="AlphaFoldDB" id="A0A5B0MZL2"/>
<name>A0A5B0MZL2_PUCGR</name>
<sequence>MDNPLIFTICTMNHKTTTMLSTNEIHHPEIIMNHATTHNMSHHFTTTHTSIIAEPIMATHLPNINQHPVKPQIPDISHKAVTDCLQTIIHQLISTHILDIIQTPMTAHFTHFQGITNNPTSTHNIGTTHGGILCLRLLKGCLRTP</sequence>
<organism evidence="1 2">
    <name type="scientific">Puccinia graminis f. sp. tritici</name>
    <dbReference type="NCBI Taxonomy" id="56615"/>
    <lineage>
        <taxon>Eukaryota</taxon>
        <taxon>Fungi</taxon>
        <taxon>Dikarya</taxon>
        <taxon>Basidiomycota</taxon>
        <taxon>Pucciniomycotina</taxon>
        <taxon>Pucciniomycetes</taxon>
        <taxon>Pucciniales</taxon>
        <taxon>Pucciniaceae</taxon>
        <taxon>Puccinia</taxon>
    </lineage>
</organism>
<dbReference type="Proteomes" id="UP000325313">
    <property type="component" value="Unassembled WGS sequence"/>
</dbReference>
<protein>
    <submittedName>
        <fullName evidence="1">Uncharacterized protein</fullName>
    </submittedName>
</protein>
<comment type="caution">
    <text evidence="1">The sequence shown here is derived from an EMBL/GenBank/DDBJ whole genome shotgun (WGS) entry which is preliminary data.</text>
</comment>
<evidence type="ECO:0000313" key="1">
    <source>
        <dbReference type="EMBL" id="KAA1082337.1"/>
    </source>
</evidence>